<protein>
    <submittedName>
        <fullName evidence="1">Uncharacterized protein</fullName>
    </submittedName>
</protein>
<sequence>MGINYEKNIRTLRKIIKEGITILKQYHEDYYELNIEINFEMISNQNNYLLGLKVALETILEGV</sequence>
<accession>A0A0F9STS5</accession>
<name>A0A0F9STS5_9ZZZZ</name>
<organism evidence="1">
    <name type="scientific">marine sediment metagenome</name>
    <dbReference type="NCBI Taxonomy" id="412755"/>
    <lineage>
        <taxon>unclassified sequences</taxon>
        <taxon>metagenomes</taxon>
        <taxon>ecological metagenomes</taxon>
    </lineage>
</organism>
<reference evidence="1" key="1">
    <citation type="journal article" date="2015" name="Nature">
        <title>Complex archaea that bridge the gap between prokaryotes and eukaryotes.</title>
        <authorList>
            <person name="Spang A."/>
            <person name="Saw J.H."/>
            <person name="Jorgensen S.L."/>
            <person name="Zaremba-Niedzwiedzka K."/>
            <person name="Martijn J."/>
            <person name="Lind A.E."/>
            <person name="van Eijk R."/>
            <person name="Schleper C."/>
            <person name="Guy L."/>
            <person name="Ettema T.J."/>
        </authorList>
    </citation>
    <scope>NUCLEOTIDE SEQUENCE</scope>
</reference>
<proteinExistence type="predicted"/>
<comment type="caution">
    <text evidence="1">The sequence shown here is derived from an EMBL/GenBank/DDBJ whole genome shotgun (WGS) entry which is preliminary data.</text>
</comment>
<dbReference type="AlphaFoldDB" id="A0A0F9STS5"/>
<dbReference type="EMBL" id="LAZR01000407">
    <property type="protein sequence ID" value="KKN70229.1"/>
    <property type="molecule type" value="Genomic_DNA"/>
</dbReference>
<gene>
    <name evidence="1" type="ORF">LCGC14_0432530</name>
</gene>
<evidence type="ECO:0000313" key="1">
    <source>
        <dbReference type="EMBL" id="KKN70229.1"/>
    </source>
</evidence>